<organism evidence="1 2">
    <name type="scientific">Notoacmeibacter marinus</name>
    <dbReference type="NCBI Taxonomy" id="1876515"/>
    <lineage>
        <taxon>Bacteria</taxon>
        <taxon>Pseudomonadati</taxon>
        <taxon>Pseudomonadota</taxon>
        <taxon>Alphaproteobacteria</taxon>
        <taxon>Hyphomicrobiales</taxon>
        <taxon>Notoacmeibacteraceae</taxon>
        <taxon>Notoacmeibacter</taxon>
    </lineage>
</organism>
<dbReference type="Pfam" id="PF09839">
    <property type="entry name" value="DUF2066"/>
    <property type="match status" value="1"/>
</dbReference>
<dbReference type="Proteomes" id="UP000215405">
    <property type="component" value="Unassembled WGS sequence"/>
</dbReference>
<comment type="caution">
    <text evidence="1">The sequence shown here is derived from an EMBL/GenBank/DDBJ whole genome shotgun (WGS) entry which is preliminary data.</text>
</comment>
<dbReference type="EMBL" id="NBYO01000002">
    <property type="protein sequence ID" value="OXT00699.1"/>
    <property type="molecule type" value="Genomic_DNA"/>
</dbReference>
<sequence>MFAQEGGGAMNILCAVPTIVDRSHLLPRLKRVLFLAVLVAISAGPAMAAPEDFIGLNCATTIITGTEDPERSRGIVEVFEEVAVKMSGDEEGVASNRIAEPPDGPAALIERIELEDRMKGIPVHDEQGTRERPHFLRVCFDRDKMAALLRASGSDVWPEPRPEVRIVLAVETPNAAYIVRREGADGYGQRLALIDTATKRGLPIRLPTDEDHASEARDIARFVETGQIGKKGAMPTLYGTLTLNADGADWNAAWRLDDDEAWHVDEVSFDDAIREGIGGAIDRLRTQ</sequence>
<evidence type="ECO:0000313" key="2">
    <source>
        <dbReference type="Proteomes" id="UP000215405"/>
    </source>
</evidence>
<evidence type="ECO:0008006" key="3">
    <source>
        <dbReference type="Google" id="ProtNLM"/>
    </source>
</evidence>
<name>A0A231UXL9_9HYPH</name>
<dbReference type="AlphaFoldDB" id="A0A231UXL9"/>
<accession>A0A231UXL9</accession>
<reference evidence="2" key="1">
    <citation type="journal article" date="2017" name="Int. J. Syst. Evol. Microbiol.">
        <title>Notoacmeibacter marinus gen. nov., sp. nov., isolated from the gut of a limpet and proposal of Notoacmeibacteraceae fam. nov. in the order Rhizobiales of the class Alphaproteobacteria.</title>
        <authorList>
            <person name="Huang Z."/>
            <person name="Guo F."/>
            <person name="Lai Q."/>
        </authorList>
    </citation>
    <scope>NUCLEOTIDE SEQUENCE [LARGE SCALE GENOMIC DNA]</scope>
    <source>
        <strain evidence="2">XMTR2A4</strain>
    </source>
</reference>
<evidence type="ECO:0000313" key="1">
    <source>
        <dbReference type="EMBL" id="OXT00699.1"/>
    </source>
</evidence>
<proteinExistence type="predicted"/>
<dbReference type="InterPro" id="IPR018642">
    <property type="entry name" value="DUF2066"/>
</dbReference>
<protein>
    <recommendedName>
        <fullName evidence="3">DUF2066 domain-containing protein</fullName>
    </recommendedName>
</protein>
<keyword evidence="2" id="KW-1185">Reference proteome</keyword>
<gene>
    <name evidence="1" type="ORF">B7H23_11465</name>
</gene>